<evidence type="ECO:0000313" key="2">
    <source>
        <dbReference type="EMBL" id="CDO03668.1"/>
    </source>
</evidence>
<evidence type="ECO:0008006" key="4">
    <source>
        <dbReference type="Google" id="ProtNLM"/>
    </source>
</evidence>
<dbReference type="eggNOG" id="ENOG50330FD">
    <property type="taxonomic scope" value="Bacteria"/>
</dbReference>
<protein>
    <recommendedName>
        <fullName evidence="4">Nudix hydrolase domain-containing protein</fullName>
    </recommendedName>
</protein>
<reference evidence="2" key="2">
    <citation type="submission" date="2014-03" db="EMBL/GenBank/DDBJ databases">
        <authorList>
            <person name="Urmite Genomes"/>
        </authorList>
    </citation>
    <scope>NUCLEOTIDE SEQUENCE</scope>
    <source>
        <strain evidence="2">S1</strain>
    </source>
</reference>
<dbReference type="EMBL" id="CCAX010000001">
    <property type="protein sequence ID" value="CDO03668.1"/>
    <property type="molecule type" value="Genomic_DNA"/>
</dbReference>
<keyword evidence="1" id="KW-0472">Membrane</keyword>
<name>W9ADX1_9BACI</name>
<accession>W9ADX1</accession>
<keyword evidence="3" id="KW-1185">Reference proteome</keyword>
<gene>
    <name evidence="2" type="ORF">BN988_02186</name>
</gene>
<evidence type="ECO:0000256" key="1">
    <source>
        <dbReference type="SAM" id="Phobius"/>
    </source>
</evidence>
<feature type="transmembrane region" description="Helical" evidence="1">
    <location>
        <begin position="25"/>
        <end position="44"/>
    </location>
</feature>
<comment type="caution">
    <text evidence="2">The sequence shown here is derived from an EMBL/GenBank/DDBJ whole genome shotgun (WGS) entry which is preliminary data.</text>
</comment>
<dbReference type="STRING" id="171693.BN988_02186"/>
<dbReference type="AlphaFoldDB" id="W9ADX1"/>
<feature type="transmembrane region" description="Helical" evidence="1">
    <location>
        <begin position="56"/>
        <end position="76"/>
    </location>
</feature>
<evidence type="ECO:0000313" key="3">
    <source>
        <dbReference type="Proteomes" id="UP000028863"/>
    </source>
</evidence>
<organism evidence="2 3">
    <name type="scientific">Oceanobacillus picturae</name>
    <dbReference type="NCBI Taxonomy" id="171693"/>
    <lineage>
        <taxon>Bacteria</taxon>
        <taxon>Bacillati</taxon>
        <taxon>Bacillota</taxon>
        <taxon>Bacilli</taxon>
        <taxon>Bacillales</taxon>
        <taxon>Bacillaceae</taxon>
        <taxon>Oceanobacillus</taxon>
    </lineage>
</organism>
<keyword evidence="1" id="KW-1133">Transmembrane helix</keyword>
<dbReference type="RefSeq" id="WP_036575943.1">
    <property type="nucleotide sequence ID" value="NZ_CABLBW010000001.1"/>
</dbReference>
<reference evidence="2" key="1">
    <citation type="submission" date="2014-03" db="EMBL/GenBank/DDBJ databases">
        <title>Draft genome sequencing of Oceanobacillus picturae strain S1 isolated from human gut.</title>
        <authorList>
            <person name="Croce O."/>
            <person name="Lagier J.C."/>
            <person name="Raoult D."/>
        </authorList>
    </citation>
    <scope>NUCLEOTIDE SEQUENCE [LARGE SCALE GENOMIC DNA]</scope>
    <source>
        <strain evidence="2">S1</strain>
    </source>
</reference>
<proteinExistence type="predicted"/>
<keyword evidence="1" id="KW-0812">Transmembrane</keyword>
<sequence length="450" mass="52870">MLKLKSYRMTMDFYKYLFMLNQSKGIGLIINLFIFLVSLITLVYNNRNFVNAMNDFNLIMLFLVGYSLFNATWSMIEKYKEIQEFIGKNKLIEMTTKTNLVKDEFVFQLDKINSEKRGNWLFENFSPDSTSENRVVRSEDLNNYLWDYDFELKKDDGTREKKIKKFIIKNREIITPFFQYKYYNSKRKNQNFFNETKLCMSSDINPKRSYVSCHKSNYYNSFLTNEISTSVLKRIEDATIIYDASNFYPCEYNRAEDKYYLQSIDKSEMNNHIGASTLAVTDDNYLVIRKQGAGTQQNINKYVPTGSGSCNWSDIKEGSFRSTIEYSMKRELWEENGGRNHKSGIDEFAETKLLGYFRWLKRGGKPEFVGISKLNCSLDQLTPDHNELIDMNSKADTDTFYLESVDDLPKVIKEIKQIGNTSLPLLMSLDALKQFYQHRRDELDQLLKLG</sequence>
<dbReference type="Proteomes" id="UP000028863">
    <property type="component" value="Unassembled WGS sequence"/>
</dbReference>